<feature type="region of interest" description="Disordered" evidence="1">
    <location>
        <begin position="36"/>
        <end position="56"/>
    </location>
</feature>
<evidence type="ECO:0000313" key="3">
    <source>
        <dbReference type="Proteomes" id="UP000070700"/>
    </source>
</evidence>
<dbReference type="Proteomes" id="UP000070700">
    <property type="component" value="Unassembled WGS sequence"/>
</dbReference>
<proteinExistence type="predicted"/>
<keyword evidence="3" id="KW-1185">Reference proteome</keyword>
<dbReference type="RefSeq" id="XP_018063089.1">
    <property type="nucleotide sequence ID" value="XM_018206740.1"/>
</dbReference>
<evidence type="ECO:0000313" key="2">
    <source>
        <dbReference type="EMBL" id="KUJ08734.1"/>
    </source>
</evidence>
<protein>
    <submittedName>
        <fullName evidence="2">Uncharacterized protein</fullName>
    </submittedName>
</protein>
<accession>A0A132BA38</accession>
<evidence type="ECO:0000256" key="1">
    <source>
        <dbReference type="SAM" id="MobiDB-lite"/>
    </source>
</evidence>
<dbReference type="InParanoid" id="A0A132BA38"/>
<dbReference type="GeneID" id="28816466"/>
<dbReference type="AlphaFoldDB" id="A0A132BA38"/>
<gene>
    <name evidence="2" type="ORF">LY89DRAFT_325311</name>
</gene>
<name>A0A132BA38_MOLSC</name>
<sequence>MQQQMRGDLELLQLLLGQCVQYSTWYVGKAPQSPTLTQRHPSIHHQHQRGGSPHAGGLQARRELTLLYSAFSTGPRLLVGTRCALSTPAAFGRLYHRSQGPPGRWVRQGPQNNLLRICQGLGQQGGIRVLFSCCCCCCWACCTVLTGERGSVCEGGKGGVEEAISNWFYRRAMSCETERRGRVKRTQPWE</sequence>
<reference evidence="2 3" key="1">
    <citation type="submission" date="2015-10" db="EMBL/GenBank/DDBJ databases">
        <title>Full genome of DAOMC 229536 Phialocephala scopiformis, a fungal endophyte of spruce producing the potent anti-insectan compound rugulosin.</title>
        <authorList>
            <consortium name="DOE Joint Genome Institute"/>
            <person name="Walker A.K."/>
            <person name="Frasz S.L."/>
            <person name="Seifert K.A."/>
            <person name="Miller J.D."/>
            <person name="Mondo S.J."/>
            <person name="Labutti K."/>
            <person name="Lipzen A."/>
            <person name="Dockter R."/>
            <person name="Kennedy M."/>
            <person name="Grigoriev I.V."/>
            <person name="Spatafora J.W."/>
        </authorList>
    </citation>
    <scope>NUCLEOTIDE SEQUENCE [LARGE SCALE GENOMIC DNA]</scope>
    <source>
        <strain evidence="2 3">CBS 120377</strain>
    </source>
</reference>
<dbReference type="EMBL" id="KQ947434">
    <property type="protein sequence ID" value="KUJ08734.1"/>
    <property type="molecule type" value="Genomic_DNA"/>
</dbReference>
<organism evidence="2 3">
    <name type="scientific">Mollisia scopiformis</name>
    <name type="common">Conifer needle endophyte fungus</name>
    <name type="synonym">Phialocephala scopiformis</name>
    <dbReference type="NCBI Taxonomy" id="149040"/>
    <lineage>
        <taxon>Eukaryota</taxon>
        <taxon>Fungi</taxon>
        <taxon>Dikarya</taxon>
        <taxon>Ascomycota</taxon>
        <taxon>Pezizomycotina</taxon>
        <taxon>Leotiomycetes</taxon>
        <taxon>Helotiales</taxon>
        <taxon>Mollisiaceae</taxon>
        <taxon>Mollisia</taxon>
    </lineage>
</organism>
<dbReference type="KEGG" id="psco:LY89DRAFT_325311"/>